<comment type="caution">
    <text evidence="5">The sequence shown here is derived from an EMBL/GenBank/DDBJ whole genome shotgun (WGS) entry which is preliminary data.</text>
</comment>
<dbReference type="InterPro" id="IPR012677">
    <property type="entry name" value="Nucleotide-bd_a/b_plait_sf"/>
</dbReference>
<dbReference type="PROSITE" id="PS50102">
    <property type="entry name" value="RRM"/>
    <property type="match status" value="2"/>
</dbReference>
<dbReference type="SMART" id="SM00360">
    <property type="entry name" value="RRM"/>
    <property type="match status" value="2"/>
</dbReference>
<name>A0A9X0BEX9_9EURO</name>
<feature type="domain" description="RRM" evidence="4">
    <location>
        <begin position="73"/>
        <end position="152"/>
    </location>
</feature>
<dbReference type="Proteomes" id="UP001147747">
    <property type="component" value="Unassembled WGS sequence"/>
</dbReference>
<dbReference type="RefSeq" id="XP_056494567.1">
    <property type="nucleotide sequence ID" value="XM_056625985.1"/>
</dbReference>
<feature type="compositionally biased region" description="Polar residues" evidence="3">
    <location>
        <begin position="7"/>
        <end position="23"/>
    </location>
</feature>
<dbReference type="InterPro" id="IPR000504">
    <property type="entry name" value="RRM_dom"/>
</dbReference>
<dbReference type="GO" id="GO:0003729">
    <property type="term" value="F:mRNA binding"/>
    <property type="evidence" value="ECO:0007669"/>
    <property type="project" value="TreeGrafter"/>
</dbReference>
<feature type="region of interest" description="Disordered" evidence="3">
    <location>
        <begin position="1"/>
        <end position="71"/>
    </location>
</feature>
<dbReference type="EMBL" id="JAPZBU010000003">
    <property type="protein sequence ID" value="KAJ5414721.1"/>
    <property type="molecule type" value="Genomic_DNA"/>
</dbReference>
<dbReference type="InterPro" id="IPR050502">
    <property type="entry name" value="Euk_RNA-bind_prot"/>
</dbReference>
<feature type="compositionally biased region" description="Low complexity" evidence="3">
    <location>
        <begin position="158"/>
        <end position="185"/>
    </location>
</feature>
<evidence type="ECO:0000256" key="1">
    <source>
        <dbReference type="ARBA" id="ARBA00022884"/>
    </source>
</evidence>
<dbReference type="Gene3D" id="3.30.70.330">
    <property type="match status" value="2"/>
</dbReference>
<feature type="compositionally biased region" description="Low complexity" evidence="3">
    <location>
        <begin position="41"/>
        <end position="58"/>
    </location>
</feature>
<dbReference type="PANTHER" id="PTHR48025:SF1">
    <property type="entry name" value="RRM DOMAIN-CONTAINING PROTEIN"/>
    <property type="match status" value="1"/>
</dbReference>
<evidence type="ECO:0000256" key="2">
    <source>
        <dbReference type="PROSITE-ProRule" id="PRU00176"/>
    </source>
</evidence>
<dbReference type="InterPro" id="IPR035979">
    <property type="entry name" value="RBD_domain_sf"/>
</dbReference>
<dbReference type="Pfam" id="PF00076">
    <property type="entry name" value="RRM_1"/>
    <property type="match status" value="1"/>
</dbReference>
<evidence type="ECO:0000256" key="3">
    <source>
        <dbReference type="SAM" id="MobiDB-lite"/>
    </source>
</evidence>
<reference evidence="5" key="1">
    <citation type="submission" date="2022-12" db="EMBL/GenBank/DDBJ databases">
        <authorList>
            <person name="Petersen C."/>
        </authorList>
    </citation>
    <scope>NUCLEOTIDE SEQUENCE</scope>
    <source>
        <strain evidence="5">IBT 29677</strain>
    </source>
</reference>
<dbReference type="SUPFAM" id="SSF54928">
    <property type="entry name" value="RNA-binding domain, RBD"/>
    <property type="match status" value="1"/>
</dbReference>
<evidence type="ECO:0000259" key="4">
    <source>
        <dbReference type="PROSITE" id="PS50102"/>
    </source>
</evidence>
<feature type="domain" description="RRM" evidence="4">
    <location>
        <begin position="217"/>
        <end position="304"/>
    </location>
</feature>
<evidence type="ECO:0000313" key="6">
    <source>
        <dbReference type="Proteomes" id="UP001147747"/>
    </source>
</evidence>
<keyword evidence="1 2" id="KW-0694">RNA-binding</keyword>
<proteinExistence type="predicted"/>
<reference evidence="5" key="2">
    <citation type="journal article" date="2023" name="IMA Fungus">
        <title>Comparative genomic study of the Penicillium genus elucidates a diverse pangenome and 15 lateral gene transfer events.</title>
        <authorList>
            <person name="Petersen C."/>
            <person name="Sorensen T."/>
            <person name="Nielsen M.R."/>
            <person name="Sondergaard T.E."/>
            <person name="Sorensen J.L."/>
            <person name="Fitzpatrick D.A."/>
            <person name="Frisvad J.C."/>
            <person name="Nielsen K.L."/>
        </authorList>
    </citation>
    <scope>NUCLEOTIDE SEQUENCE</scope>
    <source>
        <strain evidence="5">IBT 29677</strain>
    </source>
</reference>
<organism evidence="5 6">
    <name type="scientific">Penicillium cosmopolitanum</name>
    <dbReference type="NCBI Taxonomy" id="1131564"/>
    <lineage>
        <taxon>Eukaryota</taxon>
        <taxon>Fungi</taxon>
        <taxon>Dikarya</taxon>
        <taxon>Ascomycota</taxon>
        <taxon>Pezizomycotina</taxon>
        <taxon>Eurotiomycetes</taxon>
        <taxon>Eurotiomycetidae</taxon>
        <taxon>Eurotiales</taxon>
        <taxon>Aspergillaceae</taxon>
        <taxon>Penicillium</taxon>
    </lineage>
</organism>
<keyword evidence="6" id="KW-1185">Reference proteome</keyword>
<protein>
    <recommendedName>
        <fullName evidence="4">RRM domain-containing protein</fullName>
    </recommendedName>
</protein>
<gene>
    <name evidence="5" type="ORF">N7509_001348</name>
</gene>
<dbReference type="AlphaFoldDB" id="A0A9X0BEX9"/>
<evidence type="ECO:0000313" key="5">
    <source>
        <dbReference type="EMBL" id="KAJ5414721.1"/>
    </source>
</evidence>
<sequence>MAETEIPNPSEQSPSSPLQNVRTNGRAFESANWRMKGEGGASSNPTSPSPRASTSRPSFGQRGQTPQAITDGRRLYVGNMPYTAKAEDVEALFTAAEFSIERVDIAVDPFTGRNPSYCFVDVGSKEEAARAMTELDGKELLGRMVRIKPGVQRSAANPGSSSPSPSRSTSSGMGMGMSGVPSPSMDRWRRPDQSATTASTSSNSSPSISKTQGDSSRRVYVGGLPRVADQEELQSKVTVFFQGYEVQEVSKLFAPHLAKRFEPGEHNYLFVELASVEEAQRAMDSLNGADGPWGGPLRVQRARGEQVKA</sequence>
<feature type="region of interest" description="Disordered" evidence="3">
    <location>
        <begin position="149"/>
        <end position="217"/>
    </location>
</feature>
<dbReference type="OrthoDB" id="272703at2759"/>
<dbReference type="GeneID" id="81364965"/>
<feature type="compositionally biased region" description="Low complexity" evidence="3">
    <location>
        <begin position="194"/>
        <end position="211"/>
    </location>
</feature>
<dbReference type="CDD" id="cd00590">
    <property type="entry name" value="RRM_SF"/>
    <property type="match status" value="2"/>
</dbReference>
<accession>A0A9X0BEX9</accession>
<dbReference type="PANTHER" id="PTHR48025">
    <property type="entry name" value="OS02G0815200 PROTEIN"/>
    <property type="match status" value="1"/>
</dbReference>